<gene>
    <name evidence="15" type="ORF">H072_139</name>
</gene>
<keyword evidence="5" id="KW-0560">Oxidoreductase</keyword>
<feature type="compositionally biased region" description="Polar residues" evidence="11">
    <location>
        <begin position="467"/>
        <end position="477"/>
    </location>
</feature>
<dbReference type="OMA" id="VQGTGVH"/>
<dbReference type="PANTHER" id="PTHR11474">
    <property type="entry name" value="TYROSINASE FAMILY MEMBER"/>
    <property type="match status" value="1"/>
</dbReference>
<dbReference type="PANTHER" id="PTHR11474:SF76">
    <property type="entry name" value="SHKT DOMAIN-CONTAINING PROTEIN"/>
    <property type="match status" value="1"/>
</dbReference>
<dbReference type="STRING" id="1284197.S8AXM2"/>
<dbReference type="PROSITE" id="PS00498">
    <property type="entry name" value="TYROSINASE_2"/>
    <property type="match status" value="1"/>
</dbReference>
<comment type="similarity">
    <text evidence="2">Belongs to the tyrosinase family.</text>
</comment>
<dbReference type="InterPro" id="IPR008922">
    <property type="entry name" value="Di-copper_centre_dom_sf"/>
</dbReference>
<evidence type="ECO:0000256" key="10">
    <source>
        <dbReference type="ARBA" id="ARBA00048881"/>
    </source>
</evidence>
<dbReference type="InterPro" id="IPR041640">
    <property type="entry name" value="Tyrosinase_C"/>
</dbReference>
<dbReference type="EC" id="1.14.18.1" evidence="3"/>
<keyword evidence="6" id="KW-0186">Copper</keyword>
<sequence>MAGKLSLKSVLVAAYTFGLSQVGAFPAAASVEGVSELGSPYSNLQSRQQSPFIVTGVRDGVTQGQVPVRKDIREMMKNRTEFELFLLALQRFYSLPQSSDLSYYAVSGVHGRPYKAWAAVPNGRGANPNTGYCTHGDLLFLPWHRPYLAIYEQFIWNNAREVVNQFPDSDPRKAAFRTALSGLRIPYWDWASDSSVPAEVGSMKTIEVANPQVAGARQSIANPLYSYKFTDLSELPGAPFNRMPETYRYARIVSGRYESQPTVLNNAMTGIGGSLRNRVYQMLTAQAYKDFNLAGTKVTNHPGQFDDSFEGIHDTIHGTVGGGNIAGHMGQVPYAAFDPIFWLHHTNVDRLFAIWQGINPNSMAFNGFSGSGTFALAPQTAENLDTPLPPFRQSNTAYFSSRSAVRTSTFGYAYPETLASEMGSASPADVMASVNRIYGFRVPAGVLRAAANINRRKRSLDERSTDDNNSQVQSSGRLNDPPAVGALVPVEHKIVDLETENYTEWTANIQVNSGAFNGSFSIHFFLGDSNVTDPALMPTEKSYIGTHSIFANPETANNMLVAGAIPLTSALLNKVVDKQVDSLLPESVVPYLLKNLRAKVTVGARIVDLTSVKDLAIKISAAIVTLPKTIQDAPQWGNFETKVNFIDVPAGKFLPVPATKH</sequence>
<dbReference type="InterPro" id="IPR002227">
    <property type="entry name" value="Tyrosinase_Cu-bd"/>
</dbReference>
<dbReference type="OrthoDB" id="6132182at2759"/>
<comment type="catalytic activity">
    <reaction evidence="9">
        <text>2 L-dopa + O2 = 2 L-dopaquinone + 2 H2O</text>
        <dbReference type="Rhea" id="RHEA:34287"/>
        <dbReference type="ChEBI" id="CHEBI:15377"/>
        <dbReference type="ChEBI" id="CHEBI:15379"/>
        <dbReference type="ChEBI" id="CHEBI:57504"/>
        <dbReference type="ChEBI" id="CHEBI:57924"/>
        <dbReference type="EC" id="1.14.18.1"/>
    </reaction>
</comment>
<evidence type="ECO:0000256" key="12">
    <source>
        <dbReference type="SAM" id="SignalP"/>
    </source>
</evidence>
<dbReference type="GO" id="GO:0046872">
    <property type="term" value="F:metal ion binding"/>
    <property type="evidence" value="ECO:0007669"/>
    <property type="project" value="UniProtKB-KW"/>
</dbReference>
<feature type="chain" id="PRO_5004548203" description="tyrosinase" evidence="12">
    <location>
        <begin position="25"/>
        <end position="661"/>
    </location>
</feature>
<dbReference type="PROSITE" id="PS00497">
    <property type="entry name" value="TYROSINASE_1"/>
    <property type="match status" value="1"/>
</dbReference>
<comment type="cofactor">
    <cofactor evidence="1">
        <name>Cu(2+)</name>
        <dbReference type="ChEBI" id="CHEBI:29036"/>
    </cofactor>
</comment>
<reference evidence="15 16" key="1">
    <citation type="journal article" date="2013" name="PLoS Genet.">
        <title>Genomic mechanisms accounting for the adaptation to parasitism in nematode-trapping fungi.</title>
        <authorList>
            <person name="Meerupati T."/>
            <person name="Andersson K.M."/>
            <person name="Friman E."/>
            <person name="Kumar D."/>
            <person name="Tunlid A."/>
            <person name="Ahren D."/>
        </authorList>
    </citation>
    <scope>NUCLEOTIDE SEQUENCE [LARGE SCALE GENOMIC DNA]</scope>
    <source>
        <strain evidence="15 16">CBS 200.50</strain>
    </source>
</reference>
<dbReference type="HOGENOM" id="CLU_013691_3_0_1"/>
<evidence type="ECO:0000256" key="7">
    <source>
        <dbReference type="ARBA" id="ARBA00023033"/>
    </source>
</evidence>
<name>S8AXM2_DACHA</name>
<evidence type="ECO:0000256" key="1">
    <source>
        <dbReference type="ARBA" id="ARBA00001973"/>
    </source>
</evidence>
<dbReference type="SUPFAM" id="SSF48056">
    <property type="entry name" value="Di-copper centre-containing domain"/>
    <property type="match status" value="1"/>
</dbReference>
<keyword evidence="8" id="KW-0470">Melanin biosynthesis</keyword>
<dbReference type="Proteomes" id="UP000015100">
    <property type="component" value="Unassembled WGS sequence"/>
</dbReference>
<comment type="catalytic activity">
    <reaction evidence="10">
        <text>L-tyrosine + O2 = L-dopaquinone + H2O</text>
        <dbReference type="Rhea" id="RHEA:18117"/>
        <dbReference type="ChEBI" id="CHEBI:15377"/>
        <dbReference type="ChEBI" id="CHEBI:15379"/>
        <dbReference type="ChEBI" id="CHEBI:57924"/>
        <dbReference type="ChEBI" id="CHEBI:58315"/>
        <dbReference type="EC" id="1.14.18.1"/>
    </reaction>
</comment>
<protein>
    <recommendedName>
        <fullName evidence="3">tyrosinase</fullName>
        <ecNumber evidence="3">1.14.18.1</ecNumber>
    </recommendedName>
</protein>
<dbReference type="PRINTS" id="PR00092">
    <property type="entry name" value="TYROSINASE"/>
</dbReference>
<evidence type="ECO:0000259" key="13">
    <source>
        <dbReference type="PROSITE" id="PS00497"/>
    </source>
</evidence>
<proteinExistence type="inferred from homology"/>
<organism evidence="15 16">
    <name type="scientific">Dactylellina haptotyla (strain CBS 200.50)</name>
    <name type="common">Nematode-trapping fungus</name>
    <name type="synonym">Monacrosporium haptotylum</name>
    <dbReference type="NCBI Taxonomy" id="1284197"/>
    <lineage>
        <taxon>Eukaryota</taxon>
        <taxon>Fungi</taxon>
        <taxon>Dikarya</taxon>
        <taxon>Ascomycota</taxon>
        <taxon>Pezizomycotina</taxon>
        <taxon>Orbiliomycetes</taxon>
        <taxon>Orbiliales</taxon>
        <taxon>Orbiliaceae</taxon>
        <taxon>Dactylellina</taxon>
    </lineage>
</organism>
<feature type="region of interest" description="Disordered" evidence="11">
    <location>
        <begin position="457"/>
        <end position="484"/>
    </location>
</feature>
<dbReference type="InterPro" id="IPR050316">
    <property type="entry name" value="Tyrosinase/Hemocyanin"/>
</dbReference>
<evidence type="ECO:0000256" key="6">
    <source>
        <dbReference type="ARBA" id="ARBA00023008"/>
    </source>
</evidence>
<evidence type="ECO:0000256" key="3">
    <source>
        <dbReference type="ARBA" id="ARBA00011906"/>
    </source>
</evidence>
<evidence type="ECO:0000256" key="2">
    <source>
        <dbReference type="ARBA" id="ARBA00009928"/>
    </source>
</evidence>
<dbReference type="eggNOG" id="ENOG502R1BY">
    <property type="taxonomic scope" value="Eukaryota"/>
</dbReference>
<dbReference type="Pfam" id="PF00264">
    <property type="entry name" value="Tyrosinase"/>
    <property type="match status" value="1"/>
</dbReference>
<evidence type="ECO:0000313" key="16">
    <source>
        <dbReference type="Proteomes" id="UP000015100"/>
    </source>
</evidence>
<evidence type="ECO:0000256" key="9">
    <source>
        <dbReference type="ARBA" id="ARBA00048233"/>
    </source>
</evidence>
<dbReference type="GO" id="GO:0042438">
    <property type="term" value="P:melanin biosynthetic process"/>
    <property type="evidence" value="ECO:0007669"/>
    <property type="project" value="UniProtKB-KW"/>
</dbReference>
<dbReference type="GO" id="GO:0004503">
    <property type="term" value="F:tyrosinase activity"/>
    <property type="evidence" value="ECO:0007669"/>
    <property type="project" value="UniProtKB-EC"/>
</dbReference>
<feature type="domain" description="Tyrosinase copper-binding" evidence="13">
    <location>
        <begin position="135"/>
        <end position="152"/>
    </location>
</feature>
<comment type="caution">
    <text evidence="15">The sequence shown here is derived from an EMBL/GenBank/DDBJ whole genome shotgun (WGS) entry which is preliminary data.</text>
</comment>
<evidence type="ECO:0000256" key="4">
    <source>
        <dbReference type="ARBA" id="ARBA00022723"/>
    </source>
</evidence>
<evidence type="ECO:0000259" key="14">
    <source>
        <dbReference type="PROSITE" id="PS00498"/>
    </source>
</evidence>
<dbReference type="Gene3D" id="1.10.1280.10">
    <property type="entry name" value="Di-copper center containing domain from catechol oxidase"/>
    <property type="match status" value="1"/>
</dbReference>
<feature type="signal peptide" evidence="12">
    <location>
        <begin position="1"/>
        <end position="24"/>
    </location>
</feature>
<accession>S8AXM2</accession>
<dbReference type="EMBL" id="AQGS01000003">
    <property type="protein sequence ID" value="EPS45721.1"/>
    <property type="molecule type" value="Genomic_DNA"/>
</dbReference>
<reference evidence="16" key="2">
    <citation type="submission" date="2013-04" db="EMBL/GenBank/DDBJ databases">
        <title>Genomic mechanisms accounting for the adaptation to parasitism in nematode-trapping fungi.</title>
        <authorList>
            <person name="Ahren D.G."/>
        </authorList>
    </citation>
    <scope>NUCLEOTIDE SEQUENCE [LARGE SCALE GENOMIC DNA]</scope>
    <source>
        <strain evidence="16">CBS 200.50</strain>
    </source>
</reference>
<evidence type="ECO:0000256" key="11">
    <source>
        <dbReference type="SAM" id="MobiDB-lite"/>
    </source>
</evidence>
<keyword evidence="16" id="KW-1185">Reference proteome</keyword>
<dbReference type="Pfam" id="PF18132">
    <property type="entry name" value="Tyrosinase_C"/>
    <property type="match status" value="1"/>
</dbReference>
<evidence type="ECO:0000313" key="15">
    <source>
        <dbReference type="EMBL" id="EPS45721.1"/>
    </source>
</evidence>
<keyword evidence="7" id="KW-0503">Monooxygenase</keyword>
<keyword evidence="4" id="KW-0479">Metal-binding</keyword>
<feature type="domain" description="Tyrosinase copper-binding" evidence="14">
    <location>
        <begin position="338"/>
        <end position="349"/>
    </location>
</feature>
<evidence type="ECO:0000256" key="5">
    <source>
        <dbReference type="ARBA" id="ARBA00023002"/>
    </source>
</evidence>
<dbReference type="Gene3D" id="2.60.310.20">
    <property type="match status" value="1"/>
</dbReference>
<keyword evidence="12" id="KW-0732">Signal</keyword>
<evidence type="ECO:0000256" key="8">
    <source>
        <dbReference type="ARBA" id="ARBA00023101"/>
    </source>
</evidence>
<dbReference type="AlphaFoldDB" id="S8AXM2"/>